<name>A0ABT3TFI6_9GAMM</name>
<dbReference type="RefSeq" id="WP_279244753.1">
    <property type="nucleotide sequence ID" value="NZ_SHNN01000001.1"/>
</dbReference>
<feature type="chain" id="PRO_5046782099" evidence="1">
    <location>
        <begin position="26"/>
        <end position="897"/>
    </location>
</feature>
<evidence type="ECO:0000313" key="3">
    <source>
        <dbReference type="Proteomes" id="UP001143362"/>
    </source>
</evidence>
<reference evidence="2" key="1">
    <citation type="submission" date="2019-02" db="EMBL/GenBank/DDBJ databases">
        <authorList>
            <person name="Li S.-H."/>
        </authorList>
    </citation>
    <scope>NUCLEOTIDE SEQUENCE</scope>
    <source>
        <strain evidence="2">IMCC14734</strain>
    </source>
</reference>
<keyword evidence="1" id="KW-0732">Signal</keyword>
<sequence>MRLLLGRIPALLVCLFALQQASAAASDLSPYIQKLEDAAEVCDNSMFSTSDCTKICTASAEQFKQAKTFAGISGDTKNAIMNCVTAMAANEDGRSSELFNQVGALQATLSSELFKLKMAGYGQQALANAKAPPAQPVAQKVIIDTNIYDANGQVDADKIPGLYADLAQNCQGQSSAQMTKLCTSMCQNKKTEVVKLLDAIKQAPKNISAANKERNTYNLLRTIEIDLNTSCGSLYKKLPEAQQPESYLALLEFVGLIKTGVWPPKPALSLDLAIEEPDPAVKQAAQIADLTGANALNSFSFATAVSSIKSMPDYKTLETAARTIPYSAAQLRTAFNDLLSKEASYANQRQQWQEKVTQVGLAGRQKDLYEAVNGSCDMAYLRTHNQPTDWQVKMVATRADMYGNVQKAPFEQMLSPVHLHRFCYQELASRLQPQYAQIGSQSDLQTFADSYISQAPVDVDRAVARGSEPERVMSEEQWLPAWHAYAQARRAEFNSRQGNDKDIQLYAQLLKNENFEAWLNANQQETRDALKFFQVAAQSARYQLQLASADKYRLLESSFQGVDYLYGQYSRISSSTRPGSNKQQITTQIKILDMVQCEQAPALWQQFSQNPLAAGHKTLNNTGLALQACYRKVWKAGRIFDFEDFETAKTMGGQVEQQVRERGELQLNTYAPIDREQLKLTGFSYAELYAADLMVRQVERLKARFRDTLNGDVNAGAEDFTLLAANEYQLITGITIDEKDKAKGILAKRNQELKQQELLNRINGSEQAETISTQAAVSGSAMKMQYYGNCLNGDATSSYYNCECLADAYVKRKSDDPKLTDYAFAQSPAYSQCFDAQATEKTETQACKSLNLNIFDCNCFGKTFVSMLQKSGVQGLGSRQKNIDIKAKAYAACNVAF</sequence>
<feature type="signal peptide" evidence="1">
    <location>
        <begin position="1"/>
        <end position="25"/>
    </location>
</feature>
<evidence type="ECO:0000256" key="1">
    <source>
        <dbReference type="SAM" id="SignalP"/>
    </source>
</evidence>
<gene>
    <name evidence="2" type="ORF">EYC98_07795</name>
</gene>
<dbReference type="Proteomes" id="UP001143362">
    <property type="component" value="Unassembled WGS sequence"/>
</dbReference>
<dbReference type="EMBL" id="SHNN01000001">
    <property type="protein sequence ID" value="MCX2980779.1"/>
    <property type="molecule type" value="Genomic_DNA"/>
</dbReference>
<proteinExistence type="predicted"/>
<protein>
    <submittedName>
        <fullName evidence="2">Uncharacterized protein</fullName>
    </submittedName>
</protein>
<keyword evidence="3" id="KW-1185">Reference proteome</keyword>
<accession>A0ABT3TFI6</accession>
<organism evidence="2 3">
    <name type="scientific">Candidatus Litorirhabdus singularis</name>
    <dbReference type="NCBI Taxonomy" id="2518993"/>
    <lineage>
        <taxon>Bacteria</taxon>
        <taxon>Pseudomonadati</taxon>
        <taxon>Pseudomonadota</taxon>
        <taxon>Gammaproteobacteria</taxon>
        <taxon>Cellvibrionales</taxon>
        <taxon>Halieaceae</taxon>
        <taxon>Candidatus Litorirhabdus</taxon>
    </lineage>
</organism>
<comment type="caution">
    <text evidence="2">The sequence shown here is derived from an EMBL/GenBank/DDBJ whole genome shotgun (WGS) entry which is preliminary data.</text>
</comment>
<evidence type="ECO:0000313" key="2">
    <source>
        <dbReference type="EMBL" id="MCX2980779.1"/>
    </source>
</evidence>